<feature type="domain" description="Bacterial sugar transferase" evidence="3">
    <location>
        <begin position="4"/>
        <end position="196"/>
    </location>
</feature>
<dbReference type="Pfam" id="PF02397">
    <property type="entry name" value="Bac_transf"/>
    <property type="match status" value="1"/>
</dbReference>
<evidence type="ECO:0000313" key="5">
    <source>
        <dbReference type="Proteomes" id="UP000032229"/>
    </source>
</evidence>
<sequence length="199" mass="22909">MSIKRDFDIVFSLTALIWLAPLLLLISILIKISSHGSVFFIQKRVGLNSRDFNIIKFRTMKQNPSNEGFLTIGNDDSRITKIGWFLRKLKLDELPQLINVLKGDMSMVGPRPELRYFVNLYSKEDLEVLKVKPGITGLASIKYSNEAELLKSAKNPEAFYLNEILPHKLKLNKQYIKEQSFILDLKLILLTIPKIFSKK</sequence>
<dbReference type="PANTHER" id="PTHR30576:SF20">
    <property type="entry name" value="QUINOVOSAMINEPHOSPHOTRANSFERAE-RELATED"/>
    <property type="match status" value="1"/>
</dbReference>
<accession>A0A0C5WGK5</accession>
<evidence type="ECO:0000256" key="1">
    <source>
        <dbReference type="ARBA" id="ARBA00006464"/>
    </source>
</evidence>
<keyword evidence="2" id="KW-0812">Transmembrane</keyword>
<dbReference type="HOGENOM" id="CLU_024920_1_2_10"/>
<reference evidence="4 5" key="1">
    <citation type="submission" date="2014-02" db="EMBL/GenBank/DDBJ databases">
        <authorList>
            <person name="Young C.-C."/>
            <person name="Hameed A."/>
            <person name="Huang H.-C."/>
            <person name="Shahina M."/>
        </authorList>
    </citation>
    <scope>NUCLEOTIDE SEQUENCE [LARGE SCALE GENOMIC DNA]</scope>
    <source>
        <strain evidence="4 5">CC-SAMT-1</strain>
    </source>
</reference>
<keyword evidence="4" id="KW-0808">Transferase</keyword>
<dbReference type="Proteomes" id="UP000032229">
    <property type="component" value="Chromosome"/>
</dbReference>
<organism evidence="4 5">
    <name type="scientific">Siansivirga zeaxanthinifaciens CC-SAMT-1</name>
    <dbReference type="NCBI Taxonomy" id="1454006"/>
    <lineage>
        <taxon>Bacteria</taxon>
        <taxon>Pseudomonadati</taxon>
        <taxon>Bacteroidota</taxon>
        <taxon>Flavobacteriia</taxon>
        <taxon>Flavobacteriales</taxon>
        <taxon>Flavobacteriaceae</taxon>
        <taxon>Siansivirga</taxon>
    </lineage>
</organism>
<dbReference type="EMBL" id="CP007202">
    <property type="protein sequence ID" value="AJR04279.1"/>
    <property type="molecule type" value="Genomic_DNA"/>
</dbReference>
<name>A0A0C5WGK5_9FLAO</name>
<keyword evidence="5" id="KW-1185">Reference proteome</keyword>
<dbReference type="InterPro" id="IPR003362">
    <property type="entry name" value="Bact_transf"/>
</dbReference>
<dbReference type="KEGG" id="sze:AW14_12100"/>
<keyword evidence="2" id="KW-1133">Transmembrane helix</keyword>
<keyword evidence="2" id="KW-0472">Membrane</keyword>
<protein>
    <submittedName>
        <fullName evidence="4">Glycosyl transferase</fullName>
    </submittedName>
</protein>
<dbReference type="GO" id="GO:0016780">
    <property type="term" value="F:phosphotransferase activity, for other substituted phosphate groups"/>
    <property type="evidence" value="ECO:0007669"/>
    <property type="project" value="TreeGrafter"/>
</dbReference>
<evidence type="ECO:0000313" key="4">
    <source>
        <dbReference type="EMBL" id="AJR04279.1"/>
    </source>
</evidence>
<dbReference type="OrthoDB" id="9808602at2"/>
<dbReference type="AlphaFoldDB" id="A0A0C5WGK5"/>
<evidence type="ECO:0000256" key="2">
    <source>
        <dbReference type="SAM" id="Phobius"/>
    </source>
</evidence>
<dbReference type="PANTHER" id="PTHR30576">
    <property type="entry name" value="COLANIC BIOSYNTHESIS UDP-GLUCOSE LIPID CARRIER TRANSFERASE"/>
    <property type="match status" value="1"/>
</dbReference>
<dbReference type="STRING" id="1454006.AW14_12100"/>
<feature type="transmembrane region" description="Helical" evidence="2">
    <location>
        <begin position="7"/>
        <end position="30"/>
    </location>
</feature>
<dbReference type="RefSeq" id="WP_044638995.1">
    <property type="nucleotide sequence ID" value="NZ_CP007202.1"/>
</dbReference>
<evidence type="ECO:0000259" key="3">
    <source>
        <dbReference type="Pfam" id="PF02397"/>
    </source>
</evidence>
<dbReference type="PATRIC" id="fig|1454006.5.peg.2401"/>
<gene>
    <name evidence="4" type="ORF">AW14_12100</name>
</gene>
<comment type="similarity">
    <text evidence="1">Belongs to the bacterial sugar transferase family.</text>
</comment>
<proteinExistence type="inferred from homology"/>